<accession>A0A7W3XRP2</accession>
<protein>
    <submittedName>
        <fullName evidence="1">Uncharacterized protein</fullName>
    </submittedName>
</protein>
<dbReference type="AlphaFoldDB" id="A0A7W3XRP2"/>
<name>A0A7W3XRP2_9BACL</name>
<organism evidence="1 2">
    <name type="scientific">Fontibacillus solani</name>
    <dbReference type="NCBI Taxonomy" id="1572857"/>
    <lineage>
        <taxon>Bacteria</taxon>
        <taxon>Bacillati</taxon>
        <taxon>Bacillota</taxon>
        <taxon>Bacilli</taxon>
        <taxon>Bacillales</taxon>
        <taxon>Paenibacillaceae</taxon>
        <taxon>Fontibacillus</taxon>
    </lineage>
</organism>
<dbReference type="RefSeq" id="WP_182535661.1">
    <property type="nucleotide sequence ID" value="NZ_JACJIP010000013.1"/>
</dbReference>
<keyword evidence="2" id="KW-1185">Reference proteome</keyword>
<sequence length="68" mass="8260">MDGKIIRLRRQARLFLNRRVVVVLFDGRVFTGRLVIVRRNFIVIRVRRRNVFIRIRIPFIDIKDIDLA</sequence>
<proteinExistence type="predicted"/>
<dbReference type="EMBL" id="JACJIP010000013">
    <property type="protein sequence ID" value="MBA9085862.1"/>
    <property type="molecule type" value="Genomic_DNA"/>
</dbReference>
<evidence type="ECO:0000313" key="1">
    <source>
        <dbReference type="EMBL" id="MBA9085862.1"/>
    </source>
</evidence>
<dbReference type="Proteomes" id="UP000567067">
    <property type="component" value="Unassembled WGS sequence"/>
</dbReference>
<reference evidence="1 2" key="1">
    <citation type="submission" date="2020-08" db="EMBL/GenBank/DDBJ databases">
        <title>Genomic Encyclopedia of Type Strains, Phase III (KMG-III): the genomes of soil and plant-associated and newly described type strains.</title>
        <authorList>
            <person name="Whitman W."/>
        </authorList>
    </citation>
    <scope>NUCLEOTIDE SEQUENCE [LARGE SCALE GENOMIC DNA]</scope>
    <source>
        <strain evidence="1 2">CECT 8693</strain>
    </source>
</reference>
<evidence type="ECO:0000313" key="2">
    <source>
        <dbReference type="Proteomes" id="UP000567067"/>
    </source>
</evidence>
<comment type="caution">
    <text evidence="1">The sequence shown here is derived from an EMBL/GenBank/DDBJ whole genome shotgun (WGS) entry which is preliminary data.</text>
</comment>
<gene>
    <name evidence="1" type="ORF">FHR92_002329</name>
</gene>